<feature type="coiled-coil region" evidence="2">
    <location>
        <begin position="99"/>
        <end position="144"/>
    </location>
</feature>
<dbReference type="PANTHER" id="PTHR25462">
    <property type="entry name" value="BONUS, ISOFORM C-RELATED"/>
    <property type="match status" value="1"/>
</dbReference>
<sequence>MNVCGVCEYRNINKPSVVWCSECDEGLCRECKEHHQASKGTRNHSIVQVSEYQELPSGIFEITQTCPKHSEKYQIFCNKLDSQDCRRCVTETHNDCKEIDRWNINLAELSGNLQRIRKDRQENIKSLMENRVKIEKEVRQTRSLINNHLDILQESLIKETESTKTNNIISSIQENERQISESQTTLDKIKQHASDLQTFLALKHIQRDVTNNEQFLESLIKGEKIKHVSMSWKTKIALENSLTRINMGTIILDTRPGDVILTNRKNKQAQIMLPTTPVPTIDNIKLTLKQTVKTKGSDVSDCCLLPDGEMIFSCFDSGKVTVIKTDGTLDVILQPEHFISHICFFKESPKLVVTIGHFNQCIRIIDMKTRKIEKSISVGSQIYGVAHKEGKLYYSGYNRGLCVVSLDDDSITQLVNVTLSVYSSIAIWSDNLYFINMDNSLSCCDLQGGVKWKLELKAFLKEPRGITVDNYGRVYVSGYGSNNVVVISPDGNKHRLLLSEKDGLKKPQSLCFDRKNNKLLVANQQNDAFLYDVSK</sequence>
<evidence type="ECO:0000313" key="4">
    <source>
        <dbReference type="EMBL" id="CAG2254219.1"/>
    </source>
</evidence>
<name>A0A8S3VKR9_MYTED</name>
<evidence type="ECO:0000256" key="2">
    <source>
        <dbReference type="SAM" id="Coils"/>
    </source>
</evidence>
<dbReference type="SUPFAM" id="SSF101898">
    <property type="entry name" value="NHL repeat"/>
    <property type="match status" value="1"/>
</dbReference>
<evidence type="ECO:0000259" key="3">
    <source>
        <dbReference type="PROSITE" id="PS50119"/>
    </source>
</evidence>
<feature type="domain" description="B box-type" evidence="3">
    <location>
        <begin position="1"/>
        <end position="49"/>
    </location>
</feature>
<dbReference type="OrthoDB" id="6123834at2759"/>
<reference evidence="4" key="1">
    <citation type="submission" date="2021-03" db="EMBL/GenBank/DDBJ databases">
        <authorList>
            <person name="Bekaert M."/>
        </authorList>
    </citation>
    <scope>NUCLEOTIDE SEQUENCE</scope>
</reference>
<dbReference type="Gene3D" id="2.40.10.500">
    <property type="match status" value="1"/>
</dbReference>
<keyword evidence="1" id="KW-0862">Zinc</keyword>
<evidence type="ECO:0000313" key="5">
    <source>
        <dbReference type="Proteomes" id="UP000683360"/>
    </source>
</evidence>
<dbReference type="Gene3D" id="2.130.10.10">
    <property type="entry name" value="YVTN repeat-like/Quinoprotein amine dehydrogenase"/>
    <property type="match status" value="1"/>
</dbReference>
<proteinExistence type="predicted"/>
<dbReference type="InterPro" id="IPR047153">
    <property type="entry name" value="TRIM45/56/19-like"/>
</dbReference>
<dbReference type="PANTHER" id="PTHR25462:SF296">
    <property type="entry name" value="MEIOTIC P26, ISOFORM F"/>
    <property type="match status" value="1"/>
</dbReference>
<gene>
    <name evidence="4" type="ORF">MEDL_65698</name>
</gene>
<keyword evidence="5" id="KW-1185">Reference proteome</keyword>
<dbReference type="Gene3D" id="3.30.160.60">
    <property type="entry name" value="Classic Zinc Finger"/>
    <property type="match status" value="1"/>
</dbReference>
<dbReference type="AlphaFoldDB" id="A0A8S3VKR9"/>
<dbReference type="InterPro" id="IPR015943">
    <property type="entry name" value="WD40/YVTN_repeat-like_dom_sf"/>
</dbReference>
<dbReference type="InterPro" id="IPR000315">
    <property type="entry name" value="Znf_B-box"/>
</dbReference>
<protein>
    <recommendedName>
        <fullName evidence="3">B box-type domain-containing protein</fullName>
    </recommendedName>
</protein>
<keyword evidence="1" id="KW-0863">Zinc-finger</keyword>
<dbReference type="EMBL" id="CAJPWZ010003233">
    <property type="protein sequence ID" value="CAG2254219.1"/>
    <property type="molecule type" value="Genomic_DNA"/>
</dbReference>
<comment type="caution">
    <text evidence="4">The sequence shown here is derived from an EMBL/GenBank/DDBJ whole genome shotgun (WGS) entry which is preliminary data.</text>
</comment>
<keyword evidence="1" id="KW-0479">Metal-binding</keyword>
<evidence type="ECO:0000256" key="1">
    <source>
        <dbReference type="PROSITE-ProRule" id="PRU00024"/>
    </source>
</evidence>
<dbReference type="Pfam" id="PF22586">
    <property type="entry name" value="ANCHR-like_BBOX"/>
    <property type="match status" value="1"/>
</dbReference>
<dbReference type="Proteomes" id="UP000683360">
    <property type="component" value="Unassembled WGS sequence"/>
</dbReference>
<accession>A0A8S3VKR9</accession>
<keyword evidence="2" id="KW-0175">Coiled coil</keyword>
<dbReference type="PROSITE" id="PS50119">
    <property type="entry name" value="ZF_BBOX"/>
    <property type="match status" value="1"/>
</dbReference>
<organism evidence="4 5">
    <name type="scientific">Mytilus edulis</name>
    <name type="common">Blue mussel</name>
    <dbReference type="NCBI Taxonomy" id="6550"/>
    <lineage>
        <taxon>Eukaryota</taxon>
        <taxon>Metazoa</taxon>
        <taxon>Spiralia</taxon>
        <taxon>Lophotrochozoa</taxon>
        <taxon>Mollusca</taxon>
        <taxon>Bivalvia</taxon>
        <taxon>Autobranchia</taxon>
        <taxon>Pteriomorphia</taxon>
        <taxon>Mytilida</taxon>
        <taxon>Mytiloidea</taxon>
        <taxon>Mytilidae</taxon>
        <taxon>Mytilinae</taxon>
        <taxon>Mytilus</taxon>
    </lineage>
</organism>
<dbReference type="GO" id="GO:0008270">
    <property type="term" value="F:zinc ion binding"/>
    <property type="evidence" value="ECO:0007669"/>
    <property type="project" value="UniProtKB-KW"/>
</dbReference>
<dbReference type="CDD" id="cd19757">
    <property type="entry name" value="Bbox1"/>
    <property type="match status" value="1"/>
</dbReference>